<keyword evidence="3" id="KW-1185">Reference proteome</keyword>
<name>A0ABQ4JJ27_9ACTN</name>
<dbReference type="Proteomes" id="UP000653076">
    <property type="component" value="Unassembled WGS sequence"/>
</dbReference>
<feature type="region of interest" description="Disordered" evidence="1">
    <location>
        <begin position="78"/>
        <end position="97"/>
    </location>
</feature>
<evidence type="ECO:0000313" key="3">
    <source>
        <dbReference type="Proteomes" id="UP000653076"/>
    </source>
</evidence>
<dbReference type="EMBL" id="BOPC01000073">
    <property type="protein sequence ID" value="GIJ29501.1"/>
    <property type="molecule type" value="Genomic_DNA"/>
</dbReference>
<sequence>MPLATVDFPTEESKKAARKSLYLDELDRQARMGSDGITLAVTRGLATEDVRDPGVWSALQSALFACIVVARTLQPTTKGKYQGLTNGQTKPVRQGAG</sequence>
<comment type="caution">
    <text evidence="2">The sequence shown here is derived from an EMBL/GenBank/DDBJ whole genome shotgun (WGS) entry which is preliminary data.</text>
</comment>
<feature type="compositionally biased region" description="Polar residues" evidence="1">
    <location>
        <begin position="78"/>
        <end position="91"/>
    </location>
</feature>
<proteinExistence type="predicted"/>
<protein>
    <recommendedName>
        <fullName evidence="4">Resolvase/invertase-type recombinase catalytic domain-containing protein</fullName>
    </recommendedName>
</protein>
<evidence type="ECO:0000256" key="1">
    <source>
        <dbReference type="SAM" id="MobiDB-lite"/>
    </source>
</evidence>
<accession>A0ABQ4JJ27</accession>
<evidence type="ECO:0000313" key="2">
    <source>
        <dbReference type="EMBL" id="GIJ29501.1"/>
    </source>
</evidence>
<organism evidence="2 3">
    <name type="scientific">Micromonospora qiuiae</name>
    <dbReference type="NCBI Taxonomy" id="502268"/>
    <lineage>
        <taxon>Bacteria</taxon>
        <taxon>Bacillati</taxon>
        <taxon>Actinomycetota</taxon>
        <taxon>Actinomycetes</taxon>
        <taxon>Micromonosporales</taxon>
        <taxon>Micromonosporaceae</taxon>
        <taxon>Micromonospora</taxon>
    </lineage>
</organism>
<gene>
    <name evidence="2" type="ORF">Vqi01_46630</name>
</gene>
<evidence type="ECO:0008006" key="4">
    <source>
        <dbReference type="Google" id="ProtNLM"/>
    </source>
</evidence>
<reference evidence="2 3" key="1">
    <citation type="submission" date="2021-01" db="EMBL/GenBank/DDBJ databases">
        <title>Whole genome shotgun sequence of Verrucosispora qiuiae NBRC 106684.</title>
        <authorList>
            <person name="Komaki H."/>
            <person name="Tamura T."/>
        </authorList>
    </citation>
    <scope>NUCLEOTIDE SEQUENCE [LARGE SCALE GENOMIC DNA]</scope>
    <source>
        <strain evidence="2 3">NBRC 106684</strain>
    </source>
</reference>